<organism evidence="12 13">
    <name type="scientific">Solanum tuberosum</name>
    <name type="common">Potato</name>
    <dbReference type="NCBI Taxonomy" id="4113"/>
    <lineage>
        <taxon>Eukaryota</taxon>
        <taxon>Viridiplantae</taxon>
        <taxon>Streptophyta</taxon>
        <taxon>Embryophyta</taxon>
        <taxon>Tracheophyta</taxon>
        <taxon>Spermatophyta</taxon>
        <taxon>Magnoliopsida</taxon>
        <taxon>eudicotyledons</taxon>
        <taxon>Gunneridae</taxon>
        <taxon>Pentapetalae</taxon>
        <taxon>asterids</taxon>
        <taxon>lamiids</taxon>
        <taxon>Solanales</taxon>
        <taxon>Solanaceae</taxon>
        <taxon>Solanoideae</taxon>
        <taxon>Solaneae</taxon>
        <taxon>Solanum</taxon>
    </lineage>
</organism>
<dbReference type="PaxDb" id="4113-PGSC0003DMT400025397"/>
<dbReference type="PANTHER" id="PTHR12753">
    <property type="entry name" value="AD-003 - RELATED"/>
    <property type="match status" value="1"/>
</dbReference>
<evidence type="ECO:0000256" key="9">
    <source>
        <dbReference type="ARBA" id="ARBA00047885"/>
    </source>
</evidence>
<protein>
    <recommendedName>
        <fullName evidence="6">Alpha N-terminal protein methyltransferase 1</fullName>
        <ecNumber evidence="5">2.1.1.244</ecNumber>
    </recommendedName>
    <alternativeName>
        <fullName evidence="7">X-Pro-Lys N-terminal protein methyltransferase 1</fullName>
    </alternativeName>
</protein>
<dbReference type="eggNOG" id="KOG3178">
    <property type="taxonomic scope" value="Eukaryota"/>
</dbReference>
<evidence type="ECO:0000256" key="10">
    <source>
        <dbReference type="ARBA" id="ARBA00048167"/>
    </source>
</evidence>
<evidence type="ECO:0000256" key="2">
    <source>
        <dbReference type="ARBA" id="ARBA00022603"/>
    </source>
</evidence>
<evidence type="ECO:0000256" key="6">
    <source>
        <dbReference type="ARBA" id="ARBA00039449"/>
    </source>
</evidence>
<keyword evidence="2" id="KW-0489">Methyltransferase</keyword>
<dbReference type="EC" id="2.1.1.244" evidence="5"/>
<feature type="compositionally biased region" description="Basic and acidic residues" evidence="11">
    <location>
        <begin position="8"/>
        <end position="27"/>
    </location>
</feature>
<dbReference type="GO" id="GO:0071885">
    <property type="term" value="F:N-terminal protein N-methyltransferase activity"/>
    <property type="evidence" value="ECO:0007669"/>
    <property type="project" value="UniProtKB-EC"/>
</dbReference>
<comment type="catalytic activity">
    <reaction evidence="8">
        <text>N-terminal L-seryl-L-prolyl-L-lysyl-[protein] + 3 S-adenosyl-L-methionine = N-terminal N,N,N-trimethyl-L-seryl-L-prolyl-L-lysyl-[protein] + 3 S-adenosyl-L-homocysteine + 3 H(+)</text>
        <dbReference type="Rhea" id="RHEA:54724"/>
        <dbReference type="Rhea" id="RHEA-COMP:13789"/>
        <dbReference type="Rhea" id="RHEA-COMP:13973"/>
        <dbReference type="ChEBI" id="CHEBI:15378"/>
        <dbReference type="ChEBI" id="CHEBI:57856"/>
        <dbReference type="ChEBI" id="CHEBI:59789"/>
        <dbReference type="ChEBI" id="CHEBI:138061"/>
        <dbReference type="ChEBI" id="CHEBI:138317"/>
        <dbReference type="EC" id="2.1.1.244"/>
    </reaction>
</comment>
<dbReference type="Pfam" id="PF05891">
    <property type="entry name" value="Methyltransf_PK"/>
    <property type="match status" value="1"/>
</dbReference>
<dbReference type="EnsemblPlants" id="PGSC0003DMT400025397">
    <property type="protein sequence ID" value="PGSC0003DMT400025397"/>
    <property type="gene ID" value="PGSC0003DMG400009806"/>
</dbReference>
<evidence type="ECO:0000313" key="13">
    <source>
        <dbReference type="Proteomes" id="UP000011115"/>
    </source>
</evidence>
<dbReference type="InterPro" id="IPR008576">
    <property type="entry name" value="MeTrfase_NTM1"/>
</dbReference>
<evidence type="ECO:0000256" key="1">
    <source>
        <dbReference type="ARBA" id="ARBA00009059"/>
    </source>
</evidence>
<feature type="region of interest" description="Disordered" evidence="11">
    <location>
        <begin position="1"/>
        <end position="27"/>
    </location>
</feature>
<keyword evidence="4" id="KW-0949">S-adenosyl-L-methionine</keyword>
<comment type="catalytic activity">
    <reaction evidence="9">
        <text>N-terminal L-prolyl-L-prolyl-L-lysyl-[protein] + 2 S-adenosyl-L-methionine = N-terminal N,N-dimethyl-L-prolyl-L-prolyl-L-lysyl-[protein] + 2 S-adenosyl-L-homocysteine + 2 H(+)</text>
        <dbReference type="Rhea" id="RHEA:54736"/>
        <dbReference type="Rhea" id="RHEA-COMP:13787"/>
        <dbReference type="Rhea" id="RHEA-COMP:13974"/>
        <dbReference type="ChEBI" id="CHEBI:15378"/>
        <dbReference type="ChEBI" id="CHEBI:57856"/>
        <dbReference type="ChEBI" id="CHEBI:59789"/>
        <dbReference type="ChEBI" id="CHEBI:138059"/>
        <dbReference type="ChEBI" id="CHEBI:138318"/>
        <dbReference type="EC" id="2.1.1.244"/>
    </reaction>
</comment>
<dbReference type="Proteomes" id="UP000011115">
    <property type="component" value="Unassembled WGS sequence"/>
</dbReference>
<dbReference type="PANTHER" id="PTHR12753:SF0">
    <property type="entry name" value="ALPHA N-TERMINAL PROTEIN METHYLTRANSFERASE 1"/>
    <property type="match status" value="1"/>
</dbReference>
<dbReference type="HOGENOM" id="CLU_1392334_0_0_1"/>
<dbReference type="Gene3D" id="3.40.50.150">
    <property type="entry name" value="Vaccinia Virus protein VP39"/>
    <property type="match status" value="1"/>
</dbReference>
<name>M1ALD8_SOLTU</name>
<sequence>METGGLDSDGRTFKNAEEMWREEVGDGDPQKKFQWYNKGINYWQGVEATVDGVLGGYGHVNTPDIKASEDFLNTILAERFPDAGRGRHLVALEENFGYPSLVIFEGEIESYDQAQKGQKNKGVMGAFWLFVITQRNTCKGSIVSAEETISIEQSIEEEDFSKSLAVIYTEEDPAPLQIVNSAFGGKGIRLGAIRHD</sequence>
<accession>M1ALD8</accession>
<dbReference type="InterPro" id="IPR029063">
    <property type="entry name" value="SAM-dependent_MTases_sf"/>
</dbReference>
<keyword evidence="13" id="KW-1185">Reference proteome</keyword>
<proteinExistence type="inferred from homology"/>
<keyword evidence="3" id="KW-0808">Transferase</keyword>
<comment type="similarity">
    <text evidence="1">Belongs to the methyltransferase superfamily. NTM1 family.</text>
</comment>
<comment type="catalytic activity">
    <reaction evidence="10">
        <text>N-terminal L-alanyl-L-prolyl-L-lysyl-[protein] + 3 S-adenosyl-L-methionine = N-terminal N,N,N-trimethyl-L-alanyl-L-prolyl-L-lysyl-[protein] + 3 S-adenosyl-L-homocysteine + 3 H(+)</text>
        <dbReference type="Rhea" id="RHEA:54712"/>
        <dbReference type="Rhea" id="RHEA-COMP:13785"/>
        <dbReference type="Rhea" id="RHEA-COMP:13971"/>
        <dbReference type="ChEBI" id="CHEBI:15378"/>
        <dbReference type="ChEBI" id="CHEBI:57856"/>
        <dbReference type="ChEBI" id="CHEBI:59789"/>
        <dbReference type="ChEBI" id="CHEBI:138057"/>
        <dbReference type="ChEBI" id="CHEBI:138315"/>
        <dbReference type="EC" id="2.1.1.244"/>
    </reaction>
</comment>
<evidence type="ECO:0000256" key="5">
    <source>
        <dbReference type="ARBA" id="ARBA00039112"/>
    </source>
</evidence>
<reference evidence="13" key="1">
    <citation type="journal article" date="2011" name="Nature">
        <title>Genome sequence and analysis of the tuber crop potato.</title>
        <authorList>
            <consortium name="The Potato Genome Sequencing Consortium"/>
        </authorList>
    </citation>
    <scope>NUCLEOTIDE SEQUENCE [LARGE SCALE GENOMIC DNA]</scope>
    <source>
        <strain evidence="13">cv. DM1-3 516 R44</strain>
    </source>
</reference>
<dbReference type="Gramene" id="PGSC0003DMT400025397">
    <property type="protein sequence ID" value="PGSC0003DMT400025397"/>
    <property type="gene ID" value="PGSC0003DMG400009806"/>
</dbReference>
<dbReference type="InParanoid" id="M1ALD8"/>
<dbReference type="GO" id="GO:0032259">
    <property type="term" value="P:methylation"/>
    <property type="evidence" value="ECO:0007669"/>
    <property type="project" value="UniProtKB-KW"/>
</dbReference>
<evidence type="ECO:0000256" key="8">
    <source>
        <dbReference type="ARBA" id="ARBA00047306"/>
    </source>
</evidence>
<evidence type="ECO:0000313" key="12">
    <source>
        <dbReference type="EnsemblPlants" id="PGSC0003DMT400025397"/>
    </source>
</evidence>
<evidence type="ECO:0000256" key="7">
    <source>
        <dbReference type="ARBA" id="ARBA00043129"/>
    </source>
</evidence>
<evidence type="ECO:0000256" key="4">
    <source>
        <dbReference type="ARBA" id="ARBA00022691"/>
    </source>
</evidence>
<dbReference type="AlphaFoldDB" id="M1ALD8"/>
<evidence type="ECO:0000256" key="3">
    <source>
        <dbReference type="ARBA" id="ARBA00022679"/>
    </source>
</evidence>
<reference evidence="12" key="2">
    <citation type="submission" date="2015-06" db="UniProtKB">
        <authorList>
            <consortium name="EnsemblPlants"/>
        </authorList>
    </citation>
    <scope>IDENTIFICATION</scope>
    <source>
        <strain evidence="12">DM1-3 516 R44</strain>
    </source>
</reference>
<evidence type="ECO:0000256" key="11">
    <source>
        <dbReference type="SAM" id="MobiDB-lite"/>
    </source>
</evidence>